<keyword evidence="1" id="KW-0812">Transmembrane</keyword>
<gene>
    <name evidence="2" type="ORF">BCR26_09620</name>
</gene>
<feature type="transmembrane region" description="Helical" evidence="1">
    <location>
        <begin position="88"/>
        <end position="108"/>
    </location>
</feature>
<evidence type="ECO:0000313" key="2">
    <source>
        <dbReference type="EMBL" id="OEH83432.1"/>
    </source>
</evidence>
<dbReference type="OrthoDB" id="1655249at2"/>
<proteinExistence type="predicted"/>
<dbReference type="PANTHER" id="PTHR41307:SF1">
    <property type="entry name" value="MEMBRANE PROTEIN"/>
    <property type="match status" value="1"/>
</dbReference>
<dbReference type="SUPFAM" id="SSF158560">
    <property type="entry name" value="BH3980-like"/>
    <property type="match status" value="1"/>
</dbReference>
<reference evidence="2 3" key="1">
    <citation type="submission" date="2016-09" db="EMBL/GenBank/DDBJ databases">
        <authorList>
            <person name="Capua I."/>
            <person name="De Benedictis P."/>
            <person name="Joannis T."/>
            <person name="Lombin L.H."/>
            <person name="Cattoli G."/>
        </authorList>
    </citation>
    <scope>NUCLEOTIDE SEQUENCE [LARGE SCALE GENOMIC DNA]</scope>
    <source>
        <strain evidence="2 3">LMG 25899</strain>
    </source>
</reference>
<comment type="caution">
    <text evidence="2">The sequence shown here is derived from an EMBL/GenBank/DDBJ whole genome shotgun (WGS) entry which is preliminary data.</text>
</comment>
<keyword evidence="1" id="KW-1133">Transmembrane helix</keyword>
<keyword evidence="3" id="KW-1185">Reference proteome</keyword>
<dbReference type="STRING" id="762845.BCR26_09620"/>
<evidence type="ECO:0008006" key="4">
    <source>
        <dbReference type="Google" id="ProtNLM"/>
    </source>
</evidence>
<evidence type="ECO:0000313" key="3">
    <source>
        <dbReference type="Proteomes" id="UP000095256"/>
    </source>
</evidence>
<dbReference type="Proteomes" id="UP000095256">
    <property type="component" value="Unassembled WGS sequence"/>
</dbReference>
<accession>A0A1E5KZT8</accession>
<evidence type="ECO:0000256" key="1">
    <source>
        <dbReference type="SAM" id="Phobius"/>
    </source>
</evidence>
<dbReference type="EMBL" id="MIEK01000007">
    <property type="protein sequence ID" value="OEH83432.1"/>
    <property type="molecule type" value="Genomic_DNA"/>
</dbReference>
<feature type="transmembrane region" description="Helical" evidence="1">
    <location>
        <begin position="150"/>
        <end position="170"/>
    </location>
</feature>
<feature type="transmembrane region" description="Helical" evidence="1">
    <location>
        <begin position="243"/>
        <end position="260"/>
    </location>
</feature>
<feature type="transmembrane region" description="Helical" evidence="1">
    <location>
        <begin position="114"/>
        <end position="138"/>
    </location>
</feature>
<protein>
    <recommendedName>
        <fullName evidence="4">DUF1129 domain-containing protein</fullName>
    </recommendedName>
</protein>
<dbReference type="RefSeq" id="WP_069697601.1">
    <property type="nucleotide sequence ID" value="NZ_JAGGMA010000035.1"/>
</dbReference>
<name>A0A1E5KZT8_9ENTE</name>
<dbReference type="AlphaFoldDB" id="A0A1E5KZT8"/>
<feature type="transmembrane region" description="Helical" evidence="1">
    <location>
        <begin position="213"/>
        <end position="231"/>
    </location>
</feature>
<sequence length="270" mass="31110">MNNKEMIQQNNVLRKQLNDDNKRYYEELLTHVRLTLNIDEQKTEEVMLEILQDLLEAQKNGRTAEEFFGKGPQEIGDALIAELPKESLMGNLTLFLMIFFILVQIKLIDTLMEPVVTIGLFKTGLPILFLIVAMYFLLHSLKYRSFKRKQYLFSFLSLLCWIGAVIVPIINDKMNGIGPVTIISHQLFALILLIFSSFILVHYYRSGSYFSEIFPTIIFILLELSVLLKIINPLTLSDFSKLLFSIILLVVVFTMPLLSLSTNQKNHSQN</sequence>
<organism evidence="2 3">
    <name type="scientific">Enterococcus rivorum</name>
    <dbReference type="NCBI Taxonomy" id="762845"/>
    <lineage>
        <taxon>Bacteria</taxon>
        <taxon>Bacillati</taxon>
        <taxon>Bacillota</taxon>
        <taxon>Bacilli</taxon>
        <taxon>Lactobacillales</taxon>
        <taxon>Enterococcaceae</taxon>
        <taxon>Enterococcus</taxon>
    </lineage>
</organism>
<feature type="transmembrane region" description="Helical" evidence="1">
    <location>
        <begin position="182"/>
        <end position="201"/>
    </location>
</feature>
<dbReference type="Gene3D" id="1.10.1900.10">
    <property type="entry name" value="c-terminal domain of poly(a) binding protein"/>
    <property type="match status" value="1"/>
</dbReference>
<dbReference type="PANTHER" id="PTHR41307">
    <property type="entry name" value="MEMBRANE PROTEIN-RELATED"/>
    <property type="match status" value="1"/>
</dbReference>
<keyword evidence="1" id="KW-0472">Membrane</keyword>